<dbReference type="Pfam" id="PF08448">
    <property type="entry name" value="PAS_4"/>
    <property type="match status" value="1"/>
</dbReference>
<comment type="caution">
    <text evidence="2">The sequence shown here is derived from an EMBL/GenBank/DDBJ whole genome shotgun (WGS) entry which is preliminary data.</text>
</comment>
<dbReference type="Gene3D" id="3.30.450.20">
    <property type="entry name" value="PAS domain"/>
    <property type="match status" value="1"/>
</dbReference>
<feature type="domain" description="PAS" evidence="1">
    <location>
        <begin position="60"/>
        <end position="130"/>
    </location>
</feature>
<proteinExistence type="predicted"/>
<evidence type="ECO:0000313" key="2">
    <source>
        <dbReference type="EMBL" id="KUN92542.1"/>
    </source>
</evidence>
<name>A0A101THM8_9ACTN</name>
<dbReference type="InterPro" id="IPR013656">
    <property type="entry name" value="PAS_4"/>
</dbReference>
<dbReference type="STRING" id="661399.AQJ67_40435"/>
<dbReference type="Proteomes" id="UP000053429">
    <property type="component" value="Unassembled WGS sequence"/>
</dbReference>
<dbReference type="InterPro" id="IPR000014">
    <property type="entry name" value="PAS"/>
</dbReference>
<evidence type="ECO:0000313" key="3">
    <source>
        <dbReference type="Proteomes" id="UP000053429"/>
    </source>
</evidence>
<dbReference type="CDD" id="cd00130">
    <property type="entry name" value="PAS"/>
    <property type="match status" value="1"/>
</dbReference>
<dbReference type="SMART" id="SM00091">
    <property type="entry name" value="PAS"/>
    <property type="match status" value="1"/>
</dbReference>
<gene>
    <name evidence="2" type="ORF">AQJ67_40435</name>
</gene>
<dbReference type="InterPro" id="IPR035965">
    <property type="entry name" value="PAS-like_dom_sf"/>
</dbReference>
<dbReference type="SUPFAM" id="SSF55785">
    <property type="entry name" value="PYP-like sensor domain (PAS domain)"/>
    <property type="match status" value="1"/>
</dbReference>
<protein>
    <recommendedName>
        <fullName evidence="1">PAS domain-containing protein</fullName>
    </recommendedName>
</protein>
<sequence length="207" mass="23151">MTELLSDDGRRFRNWRGRGGGVQARLYPLQDGGERVGFVLTAADTDRTHTVTDSSDVDDGQTILQREFDQYPTALVIYDRDGRLLRINDKMAELIASTEDEIRGLHLTEFLKGPTFEEAERRISRVVETGEPDYMEHEDTAPSESRAHPWTVDLFPLKDADGQVCAVSLAVCTTTPSSTIHGNGYNCWARPGLASAPPWTWPEWPGN</sequence>
<accession>A0A101THM8</accession>
<keyword evidence="3" id="KW-1185">Reference proteome</keyword>
<dbReference type="PROSITE" id="PS50112">
    <property type="entry name" value="PAS"/>
    <property type="match status" value="1"/>
</dbReference>
<organism evidence="2 3">
    <name type="scientific">Streptomyces caeruleatus</name>
    <dbReference type="NCBI Taxonomy" id="661399"/>
    <lineage>
        <taxon>Bacteria</taxon>
        <taxon>Bacillati</taxon>
        <taxon>Actinomycetota</taxon>
        <taxon>Actinomycetes</taxon>
        <taxon>Kitasatosporales</taxon>
        <taxon>Streptomycetaceae</taxon>
        <taxon>Streptomyces</taxon>
    </lineage>
</organism>
<dbReference type="EMBL" id="LMWY01000058">
    <property type="protein sequence ID" value="KUN92542.1"/>
    <property type="molecule type" value="Genomic_DNA"/>
</dbReference>
<reference evidence="2 3" key="1">
    <citation type="submission" date="2015-10" db="EMBL/GenBank/DDBJ databases">
        <title>Draft genome sequence of Streptomyces caeruleatus NRRL B-24802, type strain for the species Streptomyces caeruleatus.</title>
        <authorList>
            <person name="Ruckert C."/>
            <person name="Winkler A."/>
            <person name="Kalinowski J."/>
            <person name="Kampfer P."/>
            <person name="Glaeser S."/>
        </authorList>
    </citation>
    <scope>NUCLEOTIDE SEQUENCE [LARGE SCALE GENOMIC DNA]</scope>
    <source>
        <strain evidence="2 3">NRRL B-24802</strain>
    </source>
</reference>
<dbReference type="NCBIfam" id="TIGR00229">
    <property type="entry name" value="sensory_box"/>
    <property type="match status" value="1"/>
</dbReference>
<dbReference type="AlphaFoldDB" id="A0A101THM8"/>
<evidence type="ECO:0000259" key="1">
    <source>
        <dbReference type="PROSITE" id="PS50112"/>
    </source>
</evidence>